<dbReference type="SUPFAM" id="SSF52172">
    <property type="entry name" value="CheY-like"/>
    <property type="match status" value="1"/>
</dbReference>
<gene>
    <name evidence="4" type="ORF">IQ10_02225</name>
</gene>
<dbReference type="RefSeq" id="WP_144450527.1">
    <property type="nucleotide sequence ID" value="NZ_VLKZ01000005.1"/>
</dbReference>
<evidence type="ECO:0000259" key="3">
    <source>
        <dbReference type="PROSITE" id="PS50110"/>
    </source>
</evidence>
<accession>A0A562QHX0</accession>
<dbReference type="EMBL" id="VLKZ01000005">
    <property type="protein sequence ID" value="TWI56331.1"/>
    <property type="molecule type" value="Genomic_DNA"/>
</dbReference>
<proteinExistence type="predicted"/>
<evidence type="ECO:0000256" key="1">
    <source>
        <dbReference type="ARBA" id="ARBA00022553"/>
    </source>
</evidence>
<keyword evidence="5" id="KW-1185">Reference proteome</keyword>
<dbReference type="InterPro" id="IPR001789">
    <property type="entry name" value="Sig_transdc_resp-reg_receiver"/>
</dbReference>
<dbReference type="PANTHER" id="PTHR44591:SF3">
    <property type="entry name" value="RESPONSE REGULATORY DOMAIN-CONTAINING PROTEIN"/>
    <property type="match status" value="1"/>
</dbReference>
<dbReference type="Pfam" id="PF00072">
    <property type="entry name" value="Response_reg"/>
    <property type="match status" value="1"/>
</dbReference>
<dbReference type="AlphaFoldDB" id="A0A562QHX0"/>
<dbReference type="PANTHER" id="PTHR44591">
    <property type="entry name" value="STRESS RESPONSE REGULATOR PROTEIN 1"/>
    <property type="match status" value="1"/>
</dbReference>
<dbReference type="InterPro" id="IPR011006">
    <property type="entry name" value="CheY-like_superfamily"/>
</dbReference>
<evidence type="ECO:0000313" key="4">
    <source>
        <dbReference type="EMBL" id="TWI56331.1"/>
    </source>
</evidence>
<name>A0A562QHX0_9BACI</name>
<protein>
    <submittedName>
        <fullName evidence="4">Two-component system chemotaxis response regulator CheY</fullName>
    </submittedName>
</protein>
<dbReference type="InterPro" id="IPR050595">
    <property type="entry name" value="Bact_response_regulator"/>
</dbReference>
<comment type="caution">
    <text evidence="4">The sequence shown here is derived from an EMBL/GenBank/DDBJ whole genome shotgun (WGS) entry which is preliminary data.</text>
</comment>
<dbReference type="OrthoDB" id="9809318at2"/>
<feature type="modified residue" description="4-aspartylphosphate" evidence="2">
    <location>
        <position position="58"/>
    </location>
</feature>
<keyword evidence="1 2" id="KW-0597">Phosphoprotein</keyword>
<dbReference type="PROSITE" id="PS50110">
    <property type="entry name" value="RESPONSE_REGULATORY"/>
    <property type="match status" value="1"/>
</dbReference>
<dbReference type="GO" id="GO:0000160">
    <property type="term" value="P:phosphorelay signal transduction system"/>
    <property type="evidence" value="ECO:0007669"/>
    <property type="project" value="InterPro"/>
</dbReference>
<evidence type="ECO:0000256" key="2">
    <source>
        <dbReference type="PROSITE-ProRule" id="PRU00169"/>
    </source>
</evidence>
<reference evidence="4 5" key="1">
    <citation type="journal article" date="2015" name="Stand. Genomic Sci.">
        <title>Genomic Encyclopedia of Bacterial and Archaeal Type Strains, Phase III: the genomes of soil and plant-associated and newly described type strains.</title>
        <authorList>
            <person name="Whitman W.B."/>
            <person name="Woyke T."/>
            <person name="Klenk H.P."/>
            <person name="Zhou Y."/>
            <person name="Lilburn T.G."/>
            <person name="Beck B.J."/>
            <person name="De Vos P."/>
            <person name="Vandamme P."/>
            <person name="Eisen J.A."/>
            <person name="Garrity G."/>
            <person name="Hugenholtz P."/>
            <person name="Kyrpides N.C."/>
        </authorList>
    </citation>
    <scope>NUCLEOTIDE SEQUENCE [LARGE SCALE GENOMIC DNA]</scope>
    <source>
        <strain evidence="4 5">CGMCC 1.10116</strain>
    </source>
</reference>
<dbReference type="Proteomes" id="UP000315711">
    <property type="component" value="Unassembled WGS sequence"/>
</dbReference>
<dbReference type="SMART" id="SM00448">
    <property type="entry name" value="REC"/>
    <property type="match status" value="1"/>
</dbReference>
<dbReference type="Gene3D" id="3.40.50.2300">
    <property type="match status" value="1"/>
</dbReference>
<evidence type="ECO:0000313" key="5">
    <source>
        <dbReference type="Proteomes" id="UP000315711"/>
    </source>
</evidence>
<organism evidence="4 5">
    <name type="scientific">Halalkalibacter nanhaiisediminis</name>
    <dbReference type="NCBI Taxonomy" id="688079"/>
    <lineage>
        <taxon>Bacteria</taxon>
        <taxon>Bacillati</taxon>
        <taxon>Bacillota</taxon>
        <taxon>Bacilli</taxon>
        <taxon>Bacillales</taxon>
        <taxon>Bacillaceae</taxon>
        <taxon>Halalkalibacter</taxon>
    </lineage>
</organism>
<feature type="domain" description="Response regulatory" evidence="3">
    <location>
        <begin position="3"/>
        <end position="122"/>
    </location>
</feature>
<sequence length="128" mass="15104">MYQVLFCDDNETFRNQLYNILKKSGKFKVLGFESGGELIRFYKTEPKTIQNEHLIFIDCVMIDMSGFDTLQRILEFNPEAIVIMMTGKHQKNIIDGIKLGAKWFIWKPFEEKNIKEALGKFNFIRENL</sequence>